<dbReference type="Proteomes" id="UP000230069">
    <property type="component" value="Unassembled WGS sequence"/>
</dbReference>
<organism evidence="2 3">
    <name type="scientific">Aquilegia coerulea</name>
    <name type="common">Rocky mountain columbine</name>
    <dbReference type="NCBI Taxonomy" id="218851"/>
    <lineage>
        <taxon>Eukaryota</taxon>
        <taxon>Viridiplantae</taxon>
        <taxon>Streptophyta</taxon>
        <taxon>Embryophyta</taxon>
        <taxon>Tracheophyta</taxon>
        <taxon>Spermatophyta</taxon>
        <taxon>Magnoliopsida</taxon>
        <taxon>Ranunculales</taxon>
        <taxon>Ranunculaceae</taxon>
        <taxon>Thalictroideae</taxon>
        <taxon>Aquilegia</taxon>
    </lineage>
</organism>
<sequence length="305" mass="34325">MESLPSVSPSIVLSPNNPHRSNQRLKQQRLIISSFYRNSHHLNTTTSSLYSFPIQPFSLESSRKTWGGDRTCRFSGRSSGGVGGGGETGEERENNDGNSEEEEEEDLERAIHLDGSIPGTSDEFVKKVSSRAYDLRRHVQQSLESTSYDVLEANPWRESSKPVYVLTQKENQLCTMKTRRNRSEVERELGQLLSEGAKRKPEFGKKTKQSKSGTQFRMLVEDVREGILVFEDQNDAARYCDLLQGGGQGCEGVAEIDSSSVFDICQRMRALAILFRRGGTPPLPESLQLYLKAKKRSLEDQDELI</sequence>
<feature type="region of interest" description="Disordered" evidence="1">
    <location>
        <begin position="1"/>
        <end position="25"/>
    </location>
</feature>
<dbReference type="Pfam" id="PF11360">
    <property type="entry name" value="DUF3110"/>
    <property type="match status" value="1"/>
</dbReference>
<feature type="compositionally biased region" description="Acidic residues" evidence="1">
    <location>
        <begin position="98"/>
        <end position="107"/>
    </location>
</feature>
<proteinExistence type="predicted"/>
<name>A0A2G5EPV2_AQUCA</name>
<feature type="compositionally biased region" description="Low complexity" evidence="1">
    <location>
        <begin position="1"/>
        <end position="18"/>
    </location>
</feature>
<feature type="compositionally biased region" description="Gly residues" evidence="1">
    <location>
        <begin position="78"/>
        <end position="87"/>
    </location>
</feature>
<dbReference type="FunCoup" id="A0A2G5EPV2">
    <property type="interactions" value="263"/>
</dbReference>
<keyword evidence="3" id="KW-1185">Reference proteome</keyword>
<protein>
    <submittedName>
        <fullName evidence="2">Uncharacterized protein</fullName>
    </submittedName>
</protein>
<dbReference type="PANTHER" id="PTHR37178">
    <property type="entry name" value="PLANT/PROTEIN"/>
    <property type="match status" value="1"/>
</dbReference>
<dbReference type="InParanoid" id="A0A2G5EPV2"/>
<dbReference type="InterPro" id="IPR021503">
    <property type="entry name" value="DUF3110"/>
</dbReference>
<dbReference type="PANTHER" id="PTHR37178:SF1">
    <property type="entry name" value="PLANT_PROTEIN"/>
    <property type="match status" value="1"/>
</dbReference>
<evidence type="ECO:0000256" key="1">
    <source>
        <dbReference type="SAM" id="MobiDB-lite"/>
    </source>
</evidence>
<gene>
    <name evidence="2" type="ORF">AQUCO_00600462v1</name>
</gene>
<evidence type="ECO:0000313" key="3">
    <source>
        <dbReference type="Proteomes" id="UP000230069"/>
    </source>
</evidence>
<accession>A0A2G5EPV2</accession>
<dbReference type="EMBL" id="KZ305023">
    <property type="protein sequence ID" value="PIA57750.1"/>
    <property type="molecule type" value="Genomic_DNA"/>
</dbReference>
<dbReference type="STRING" id="218851.A0A2G5EPV2"/>
<feature type="region of interest" description="Disordered" evidence="1">
    <location>
        <begin position="64"/>
        <end position="108"/>
    </location>
</feature>
<evidence type="ECO:0000313" key="2">
    <source>
        <dbReference type="EMBL" id="PIA57750.1"/>
    </source>
</evidence>
<dbReference type="OrthoDB" id="566751at2759"/>
<reference evidence="2 3" key="1">
    <citation type="submission" date="2017-09" db="EMBL/GenBank/DDBJ databases">
        <title>WGS assembly of Aquilegia coerulea Goldsmith.</title>
        <authorList>
            <person name="Hodges S."/>
            <person name="Kramer E."/>
            <person name="Nordborg M."/>
            <person name="Tomkins J."/>
            <person name="Borevitz J."/>
            <person name="Derieg N."/>
            <person name="Yan J."/>
            <person name="Mihaltcheva S."/>
            <person name="Hayes R.D."/>
            <person name="Rokhsar D."/>
        </authorList>
    </citation>
    <scope>NUCLEOTIDE SEQUENCE [LARGE SCALE GENOMIC DNA]</scope>
    <source>
        <strain evidence="3">cv. Goldsmith</strain>
    </source>
</reference>
<dbReference type="AlphaFoldDB" id="A0A2G5EPV2"/>